<dbReference type="PANTHER" id="PTHR25465:SF5">
    <property type="entry name" value="E3 UBIQUITIN_ISG15 LIGASE TRIM25-RELATED"/>
    <property type="match status" value="1"/>
</dbReference>
<organism evidence="5 6">
    <name type="scientific">Oncorhynchus tshawytscha</name>
    <name type="common">Chinook salmon</name>
    <name type="synonym">Salmo tshawytscha</name>
    <dbReference type="NCBI Taxonomy" id="74940"/>
    <lineage>
        <taxon>Eukaryota</taxon>
        <taxon>Metazoa</taxon>
        <taxon>Chordata</taxon>
        <taxon>Craniata</taxon>
        <taxon>Vertebrata</taxon>
        <taxon>Euteleostomi</taxon>
        <taxon>Actinopterygii</taxon>
        <taxon>Neopterygii</taxon>
        <taxon>Teleostei</taxon>
        <taxon>Protacanthopterygii</taxon>
        <taxon>Salmoniformes</taxon>
        <taxon>Salmonidae</taxon>
        <taxon>Salmoninae</taxon>
        <taxon>Oncorhynchus</taxon>
    </lineage>
</organism>
<evidence type="ECO:0000256" key="3">
    <source>
        <dbReference type="ARBA" id="ARBA00022833"/>
    </source>
</evidence>
<dbReference type="RefSeq" id="XP_024249392.1">
    <property type="nucleotide sequence ID" value="XM_024393624.2"/>
</dbReference>
<dbReference type="Ensembl" id="ENSOTST00005083432.2">
    <property type="protein sequence ID" value="ENSOTSP00005076978.2"/>
    <property type="gene ID" value="ENSOTSG00005036308.2"/>
</dbReference>
<dbReference type="PANTHER" id="PTHR25465">
    <property type="entry name" value="B-BOX DOMAIN CONTAINING"/>
    <property type="match status" value="1"/>
</dbReference>
<dbReference type="Pfam" id="PF25600">
    <property type="entry name" value="TRIM_CC"/>
    <property type="match status" value="1"/>
</dbReference>
<gene>
    <name evidence="5" type="primary">LOC112228365</name>
</gene>
<feature type="domain" description="TRIM8/14/16/25/29/45/65 coiled-coil region" evidence="4">
    <location>
        <begin position="34"/>
        <end position="175"/>
    </location>
</feature>
<proteinExistence type="predicted"/>
<dbReference type="KEGG" id="otw:112228365"/>
<evidence type="ECO:0000256" key="1">
    <source>
        <dbReference type="ARBA" id="ARBA00022723"/>
    </source>
</evidence>
<evidence type="ECO:0000256" key="2">
    <source>
        <dbReference type="ARBA" id="ARBA00022771"/>
    </source>
</evidence>
<evidence type="ECO:0000259" key="4">
    <source>
        <dbReference type="Pfam" id="PF25600"/>
    </source>
</evidence>
<accession>A0A8C8MB89</accession>
<dbReference type="GeneID" id="112228365"/>
<keyword evidence="2" id="KW-0863">Zinc-finger</keyword>
<name>A0A8C8MB89_ONCTS</name>
<dbReference type="InterPro" id="IPR058030">
    <property type="entry name" value="TRIM8/14/16/25/29/45/65_CC"/>
</dbReference>
<dbReference type="AlphaFoldDB" id="A0A8C8MB89"/>
<dbReference type="Proteomes" id="UP000694402">
    <property type="component" value="Unassembled WGS sequence"/>
</dbReference>
<dbReference type="GeneTree" id="ENSGT01150000286899"/>
<reference evidence="5" key="2">
    <citation type="submission" date="2025-09" db="UniProtKB">
        <authorList>
            <consortium name="Ensembl"/>
        </authorList>
    </citation>
    <scope>IDENTIFICATION</scope>
</reference>
<reference evidence="5" key="1">
    <citation type="submission" date="2025-08" db="UniProtKB">
        <authorList>
            <consortium name="Ensembl"/>
        </authorList>
    </citation>
    <scope>IDENTIFICATION</scope>
</reference>
<protein>
    <recommendedName>
        <fullName evidence="4">TRIM8/14/16/25/29/45/65 coiled-coil region domain-containing protein</fullName>
    </recommendedName>
</protein>
<evidence type="ECO:0000313" key="6">
    <source>
        <dbReference type="Proteomes" id="UP000694402"/>
    </source>
</evidence>
<keyword evidence="3" id="KW-0862">Zinc</keyword>
<dbReference type="GO" id="GO:0008270">
    <property type="term" value="F:zinc ion binding"/>
    <property type="evidence" value="ECO:0007669"/>
    <property type="project" value="UniProtKB-KW"/>
</dbReference>
<keyword evidence="6" id="KW-1185">Reference proteome</keyword>
<keyword evidence="1" id="KW-0479">Metal-binding</keyword>
<sequence>MDEHKGHETVSAASERTEKQKLLDLKQTTYQQMIQERERELRDIKLGVFHITTFTDEAVENSEKIFTEMIRSIERRCSEVKELIRPQERAAVSGSEILQERLKQEVAELGSRGAELEQLSHTEDHIHFLQIVQSLIAQLDSKGVHSPSCCPRLWFKDVTRSVSELKERLEKICQEEVEKIPSKPNAWPTTQPLATAACPPAQPLAQLQPQQRTQLDPHSMSLGLDSVDVTMSSNQYKHLKVTLYKSDTDTCFGFRLLR</sequence>
<evidence type="ECO:0000313" key="5">
    <source>
        <dbReference type="Ensembl" id="ENSOTSP00005076978.2"/>
    </source>
</evidence>
<dbReference type="InterPro" id="IPR051051">
    <property type="entry name" value="E3_ubiq-ligase_TRIM/RNF"/>
</dbReference>